<accession>A0A382FEJ5</accession>
<sequence length="137" mass="15198">VSRLTISYLSGALSSVGPPVHSNCGERRVPIGFIALLVFIGACATSESTIPPPRSVVIYSGARLRVEHERMLEVSQWVNEEQLNIVEDPSFLVVSEPGVGDVYPWDDLRIEADTVWVRTPLGMQDPQLVYQIYGHLH</sequence>
<name>A0A382FEJ5_9ZZZZ</name>
<evidence type="ECO:0000313" key="1">
    <source>
        <dbReference type="EMBL" id="SVB61062.1"/>
    </source>
</evidence>
<proteinExistence type="predicted"/>
<organism evidence="1">
    <name type="scientific">marine metagenome</name>
    <dbReference type="NCBI Taxonomy" id="408172"/>
    <lineage>
        <taxon>unclassified sequences</taxon>
        <taxon>metagenomes</taxon>
        <taxon>ecological metagenomes</taxon>
    </lineage>
</organism>
<dbReference type="AlphaFoldDB" id="A0A382FEJ5"/>
<reference evidence="1" key="1">
    <citation type="submission" date="2018-05" db="EMBL/GenBank/DDBJ databases">
        <authorList>
            <person name="Lanie J.A."/>
            <person name="Ng W.-L."/>
            <person name="Kazmierczak K.M."/>
            <person name="Andrzejewski T.M."/>
            <person name="Davidsen T.M."/>
            <person name="Wayne K.J."/>
            <person name="Tettelin H."/>
            <person name="Glass J.I."/>
            <person name="Rusch D."/>
            <person name="Podicherti R."/>
            <person name="Tsui H.-C.T."/>
            <person name="Winkler M.E."/>
        </authorList>
    </citation>
    <scope>NUCLEOTIDE SEQUENCE</scope>
</reference>
<gene>
    <name evidence="1" type="ORF">METZ01_LOCUS213916</name>
</gene>
<protein>
    <submittedName>
        <fullName evidence="1">Uncharacterized protein</fullName>
    </submittedName>
</protein>
<dbReference type="EMBL" id="UINC01049365">
    <property type="protein sequence ID" value="SVB61062.1"/>
    <property type="molecule type" value="Genomic_DNA"/>
</dbReference>
<feature type="non-terminal residue" evidence="1">
    <location>
        <position position="137"/>
    </location>
</feature>
<feature type="non-terminal residue" evidence="1">
    <location>
        <position position="1"/>
    </location>
</feature>